<protein>
    <recommendedName>
        <fullName evidence="1">Calcineurin-like phosphoesterase domain-containing protein</fullName>
    </recommendedName>
</protein>
<dbReference type="InterPro" id="IPR004843">
    <property type="entry name" value="Calcineurin-like_PHP"/>
</dbReference>
<name>A0A423WFQ6_CYTCH</name>
<dbReference type="Gene3D" id="3.60.21.10">
    <property type="match status" value="1"/>
</dbReference>
<dbReference type="InterPro" id="IPR051693">
    <property type="entry name" value="UPF0046_metallophosphoest"/>
</dbReference>
<dbReference type="Pfam" id="PF00149">
    <property type="entry name" value="Metallophos"/>
    <property type="match status" value="1"/>
</dbReference>
<dbReference type="GO" id="GO:0016787">
    <property type="term" value="F:hydrolase activity"/>
    <property type="evidence" value="ECO:0007669"/>
    <property type="project" value="InterPro"/>
</dbReference>
<keyword evidence="3" id="KW-1185">Reference proteome</keyword>
<sequence length="328" mass="37051">MSMGPLQRLCLRRPSKWERPTLLDRLLASPLQFLTTLIYHLILFLRGQPFKPTRDKRPIRIVCLSDTHDRTIQDVPDGDLLIHSGDMTNSGGAEDIQRQIDWLASLPHRHKVVIAGNHDSWFDLRSRRLEDKREGRMIDFKGVHYLQQSSVELDFADGRKLNVYGAADIPECGGDDFAFPYALDSHPWSGRIPLETDVLVTHTPPRSHRDLGLGCPGLLEEVWRVKPKLHVFGHVHWGRGIESVYFDGCQKAYETLMSRTPRGPIFDLIPNQGWIEAFNVLYHGLNAIAFKYLMLGPGSNNASIMVNAACMHGNTGKLCKSAAQVVEL</sequence>
<evidence type="ECO:0000313" key="3">
    <source>
        <dbReference type="Proteomes" id="UP000284375"/>
    </source>
</evidence>
<dbReference type="PANTHER" id="PTHR12905:SF18">
    <property type="entry name" value="ESTER HYDROLASE, PUTATIVE (AFU_ORTHOLOGUE AFUA_4G03130)-RELATED"/>
    <property type="match status" value="1"/>
</dbReference>
<dbReference type="InterPro" id="IPR029052">
    <property type="entry name" value="Metallo-depent_PP-like"/>
</dbReference>
<dbReference type="OrthoDB" id="630188at2759"/>
<evidence type="ECO:0000259" key="1">
    <source>
        <dbReference type="Pfam" id="PF00149"/>
    </source>
</evidence>
<dbReference type="PANTHER" id="PTHR12905">
    <property type="entry name" value="METALLOPHOSPHOESTERASE"/>
    <property type="match status" value="1"/>
</dbReference>
<dbReference type="Proteomes" id="UP000284375">
    <property type="component" value="Unassembled WGS sequence"/>
</dbReference>
<gene>
    <name evidence="2" type="ORF">VSDG_02604</name>
</gene>
<comment type="caution">
    <text evidence="2">The sequence shown here is derived from an EMBL/GenBank/DDBJ whole genome shotgun (WGS) entry which is preliminary data.</text>
</comment>
<reference evidence="2 3" key="1">
    <citation type="submission" date="2015-09" db="EMBL/GenBank/DDBJ databases">
        <title>Host preference determinants of Valsa canker pathogens revealed by comparative genomics.</title>
        <authorList>
            <person name="Yin Z."/>
            <person name="Huang L."/>
        </authorList>
    </citation>
    <scope>NUCLEOTIDE SEQUENCE [LARGE SCALE GENOMIC DNA]</scope>
    <source>
        <strain evidence="2 3">YSFL</strain>
    </source>
</reference>
<dbReference type="EMBL" id="LJZO01000005">
    <property type="protein sequence ID" value="ROW02193.1"/>
    <property type="molecule type" value="Genomic_DNA"/>
</dbReference>
<dbReference type="CDD" id="cd07379">
    <property type="entry name" value="MPP_239FB"/>
    <property type="match status" value="1"/>
</dbReference>
<feature type="domain" description="Calcineurin-like phosphoesterase" evidence="1">
    <location>
        <begin position="59"/>
        <end position="237"/>
    </location>
</feature>
<organism evidence="2 3">
    <name type="scientific">Cytospora chrysosperma</name>
    <name type="common">Cytospora canker fungus</name>
    <name type="synonym">Sphaeria chrysosperma</name>
    <dbReference type="NCBI Taxonomy" id="252740"/>
    <lineage>
        <taxon>Eukaryota</taxon>
        <taxon>Fungi</taxon>
        <taxon>Dikarya</taxon>
        <taxon>Ascomycota</taxon>
        <taxon>Pezizomycotina</taxon>
        <taxon>Sordariomycetes</taxon>
        <taxon>Sordariomycetidae</taxon>
        <taxon>Diaporthales</taxon>
        <taxon>Cytosporaceae</taxon>
        <taxon>Cytospora</taxon>
    </lineage>
</organism>
<dbReference type="SUPFAM" id="SSF56300">
    <property type="entry name" value="Metallo-dependent phosphatases"/>
    <property type="match status" value="1"/>
</dbReference>
<accession>A0A423WFQ6</accession>
<evidence type="ECO:0000313" key="2">
    <source>
        <dbReference type="EMBL" id="ROW02193.1"/>
    </source>
</evidence>
<proteinExistence type="predicted"/>
<dbReference type="AlphaFoldDB" id="A0A423WFQ6"/>